<name>A0A9Q4FKN9_9FIRM</name>
<dbReference type="EMBL" id="JAKNID010000012">
    <property type="protein sequence ID" value="MCG4564801.1"/>
    <property type="molecule type" value="Genomic_DNA"/>
</dbReference>
<evidence type="ECO:0000313" key="2">
    <source>
        <dbReference type="EMBL" id="MCG4564801.1"/>
    </source>
</evidence>
<comment type="caution">
    <text evidence="2">The sequence shown here is derived from an EMBL/GenBank/DDBJ whole genome shotgun (WGS) entry which is preliminary data.</text>
</comment>
<reference evidence="2" key="1">
    <citation type="submission" date="2022-01" db="EMBL/GenBank/DDBJ databases">
        <title>Collection of gut derived symbiotic bacterial strains cultured from healthy donors.</title>
        <authorList>
            <person name="Lin H."/>
            <person name="Kohout C."/>
            <person name="Waligurski E."/>
            <person name="Pamer E.G."/>
        </authorList>
    </citation>
    <scope>NUCLEOTIDE SEQUENCE</scope>
    <source>
        <strain evidence="2">MSK.14.39</strain>
    </source>
</reference>
<dbReference type="GO" id="GO:0004519">
    <property type="term" value="F:endonuclease activity"/>
    <property type="evidence" value="ECO:0007669"/>
    <property type="project" value="InterPro"/>
</dbReference>
<dbReference type="InterPro" id="IPR027434">
    <property type="entry name" value="Homing_endonucl"/>
</dbReference>
<dbReference type="AlphaFoldDB" id="A0A9Q4FKN9"/>
<proteinExistence type="predicted"/>
<keyword evidence="3" id="KW-1185">Reference proteome</keyword>
<dbReference type="SUPFAM" id="SSF55608">
    <property type="entry name" value="Homing endonucleases"/>
    <property type="match status" value="1"/>
</dbReference>
<sequence length="349" mass="41389">MTKLSKNEIIEIIKSEYPNSSNKYLAKKLNISQTNLRTKASKLGVKKSKEYMDKVYEKMNMNRKIKQENSYKNYKINNIEKNILIGSLIGDGTLSLYGRSKNACYRENTGPNQIQYRKWKAEKLKNLDLKINKYGAIYSPSHPIYTELYELFYPNDEKTLTEKSLNLLDHPIGLACLYMDDGSLIIDSFRKNNKMYLFPRIYFYTQSFSFEENLLLKQHLKNTFNVHFNLKNWKDGKKSILEVSKRDELNSFIEIVKPYVEEIKCMRYKVDIKNKMKETKKRYITKFPNKEIILSSLNIRDNSYSLKEESKIIEMCKQGYPYTKIANTLNRTYYGIYDKVQRMKKEGKI</sequence>
<protein>
    <recommendedName>
        <fullName evidence="1">Homing endonuclease LAGLIDADG domain-containing protein</fullName>
    </recommendedName>
</protein>
<dbReference type="InterPro" id="IPR004860">
    <property type="entry name" value="LAGLIDADG_dom"/>
</dbReference>
<dbReference type="Gene3D" id="3.10.28.10">
    <property type="entry name" value="Homing endonucleases"/>
    <property type="match status" value="2"/>
</dbReference>
<dbReference type="Pfam" id="PF03161">
    <property type="entry name" value="LAGLIDADG_2"/>
    <property type="match status" value="1"/>
</dbReference>
<accession>A0A9Q4FKN9</accession>
<evidence type="ECO:0000313" key="3">
    <source>
        <dbReference type="Proteomes" id="UP001108123"/>
    </source>
</evidence>
<organism evidence="2 3">
    <name type="scientific">Anaerosalibacter bizertensis</name>
    <dbReference type="NCBI Taxonomy" id="932217"/>
    <lineage>
        <taxon>Bacteria</taxon>
        <taxon>Bacillati</taxon>
        <taxon>Bacillota</taxon>
        <taxon>Tissierellia</taxon>
        <taxon>Tissierellales</taxon>
        <taxon>Sporanaerobacteraceae</taxon>
        <taxon>Anaerosalibacter</taxon>
    </lineage>
</organism>
<evidence type="ECO:0000259" key="1">
    <source>
        <dbReference type="Pfam" id="PF03161"/>
    </source>
</evidence>
<feature type="domain" description="Homing endonuclease LAGLIDADG" evidence="1">
    <location>
        <begin position="82"/>
        <end position="246"/>
    </location>
</feature>
<gene>
    <name evidence="2" type="ORF">L0P62_04995</name>
</gene>
<dbReference type="Proteomes" id="UP001108123">
    <property type="component" value="Unassembled WGS sequence"/>
</dbReference>
<dbReference type="RefSeq" id="WP_226807728.1">
    <property type="nucleotide sequence ID" value="NZ_JAJBNW010000014.1"/>
</dbReference>